<proteinExistence type="predicted"/>
<keyword evidence="2" id="KW-1185">Reference proteome</keyword>
<dbReference type="InterPro" id="IPR025663">
    <property type="entry name" value="AKAP_28"/>
</dbReference>
<evidence type="ECO:0000313" key="1">
    <source>
        <dbReference type="EnsemblMetazoa" id="XP_014240644.1"/>
    </source>
</evidence>
<sequence length="370" mass="42481">MVSIPPQSKLMGKYSFLEGYNDVKTCRDAHQAASNVVNKTMAFAEMCFNEEIRFKSCQSTLLLHDDSWPTVAEFNIFAALPKIDAFMKYTYPWLSNWPHSTRHLKEIIVSKHLSFQVFEICYGAARISYPVVQSTFSVYFVFEINRFVDQGSDCLVRYFLEGSDEELIPYVNDNITQSQVKALLKGKLALSSTINLGSTVQMSDDTIRKLVDMKKQMLKDFRFVTNTAAAHETIPFPYSAHIQLNKRCSVHGKKCPIFRLKSQPCGTHLGVDEDARTLSSSTFSSGSSERDSFYDSFDNAYIGKDTTNKSKNKRRSRTVSVFRTLKPGWYDYDLDDDDDDDVVVEETNEDEFNLEYDFDDYDDDEDDKEE</sequence>
<dbReference type="KEGG" id="clec:106661627"/>
<organism evidence="1 2">
    <name type="scientific">Cimex lectularius</name>
    <name type="common">Bed bug</name>
    <name type="synonym">Acanthia lectularia</name>
    <dbReference type="NCBI Taxonomy" id="79782"/>
    <lineage>
        <taxon>Eukaryota</taxon>
        <taxon>Metazoa</taxon>
        <taxon>Ecdysozoa</taxon>
        <taxon>Arthropoda</taxon>
        <taxon>Hexapoda</taxon>
        <taxon>Insecta</taxon>
        <taxon>Pterygota</taxon>
        <taxon>Neoptera</taxon>
        <taxon>Paraneoptera</taxon>
        <taxon>Hemiptera</taxon>
        <taxon>Heteroptera</taxon>
        <taxon>Panheteroptera</taxon>
        <taxon>Cimicomorpha</taxon>
        <taxon>Cimicidae</taxon>
        <taxon>Cimex</taxon>
    </lineage>
</organism>
<dbReference type="Pfam" id="PF14469">
    <property type="entry name" value="AKAP28"/>
    <property type="match status" value="1"/>
</dbReference>
<dbReference type="EnsemblMetazoa" id="XM_014385158.2">
    <property type="protein sequence ID" value="XP_014240644.1"/>
    <property type="gene ID" value="LOC106661627"/>
</dbReference>
<dbReference type="AlphaFoldDB" id="A0A8I6TBF9"/>
<evidence type="ECO:0000313" key="2">
    <source>
        <dbReference type="Proteomes" id="UP000494040"/>
    </source>
</evidence>
<accession>A0A8I6TBF9</accession>
<dbReference type="OrthoDB" id="2148342at2759"/>
<reference evidence="1" key="1">
    <citation type="submission" date="2022-01" db="UniProtKB">
        <authorList>
            <consortium name="EnsemblMetazoa"/>
        </authorList>
    </citation>
    <scope>IDENTIFICATION</scope>
</reference>
<protein>
    <submittedName>
        <fullName evidence="1">Uncharacterized protein</fullName>
    </submittedName>
</protein>
<dbReference type="RefSeq" id="XP_014240644.1">
    <property type="nucleotide sequence ID" value="XM_014385158.2"/>
</dbReference>
<dbReference type="GeneID" id="106661627"/>
<name>A0A8I6TBF9_CIMLE</name>
<dbReference type="Proteomes" id="UP000494040">
    <property type="component" value="Unassembled WGS sequence"/>
</dbReference>